<sequence>MQNETKISGLTPEPTATYAAAEAVKHELEIEVERNLQRLPVFSEIEGLYSLFEVEELEYTQIARAWHNHQLRREYRDFSARWARARSWEKAELEFWYAYYYQEKRILEKIASHRDVELEGAEANGGSSTPKLSQGDGTFAWKIMAGPELTTVIAAKEVPYSLKRL</sequence>
<accession>A0ACC2I8J4</accession>
<dbReference type="Proteomes" id="UP001153331">
    <property type="component" value="Unassembled WGS sequence"/>
</dbReference>
<comment type="caution">
    <text evidence="1">The sequence shown here is derived from an EMBL/GenBank/DDBJ whole genome shotgun (WGS) entry which is preliminary data.</text>
</comment>
<reference evidence="1" key="1">
    <citation type="submission" date="2022-11" db="EMBL/GenBank/DDBJ databases">
        <title>Genome Sequence of Boeremia exigua.</title>
        <authorList>
            <person name="Buettner E."/>
        </authorList>
    </citation>
    <scope>NUCLEOTIDE SEQUENCE</scope>
    <source>
        <strain evidence="1">CU02</strain>
    </source>
</reference>
<proteinExistence type="predicted"/>
<gene>
    <name evidence="1" type="ORF">OPT61_g5968</name>
</gene>
<evidence type="ECO:0000313" key="1">
    <source>
        <dbReference type="EMBL" id="KAJ8111432.1"/>
    </source>
</evidence>
<organism evidence="1 2">
    <name type="scientific">Boeremia exigua</name>
    <dbReference type="NCBI Taxonomy" id="749465"/>
    <lineage>
        <taxon>Eukaryota</taxon>
        <taxon>Fungi</taxon>
        <taxon>Dikarya</taxon>
        <taxon>Ascomycota</taxon>
        <taxon>Pezizomycotina</taxon>
        <taxon>Dothideomycetes</taxon>
        <taxon>Pleosporomycetidae</taxon>
        <taxon>Pleosporales</taxon>
        <taxon>Pleosporineae</taxon>
        <taxon>Didymellaceae</taxon>
        <taxon>Boeremia</taxon>
    </lineage>
</organism>
<dbReference type="EMBL" id="JAPHNI010000406">
    <property type="protein sequence ID" value="KAJ8111432.1"/>
    <property type="molecule type" value="Genomic_DNA"/>
</dbReference>
<keyword evidence="2" id="KW-1185">Reference proteome</keyword>
<evidence type="ECO:0000313" key="2">
    <source>
        <dbReference type="Proteomes" id="UP001153331"/>
    </source>
</evidence>
<name>A0ACC2I8J4_9PLEO</name>
<protein>
    <submittedName>
        <fullName evidence="1">Uncharacterized protein</fullName>
    </submittedName>
</protein>